<feature type="region of interest" description="Disordered" evidence="1">
    <location>
        <begin position="55"/>
        <end position="86"/>
    </location>
</feature>
<feature type="compositionally biased region" description="Low complexity" evidence="1">
    <location>
        <begin position="366"/>
        <end position="377"/>
    </location>
</feature>
<sequence>MADRAVASCGNPEHAKLITIIADQSGLIVQLFAKIQKLEDKLEVAQQTIHNSAVSLNPTAHAPDFAATPDDNYAEQQQQDYSAPALSSYEAKRAQAQGQICNYGSGCTREQCWYEHPASKSSETPKPSTSTSRTSQSQPASSSTKRIKQECKYGVQCTRKQCWFEHPSGWVPPNHAAEESQSQQEFGTKAPAAKAPAAEVADWGAPADSSGWNAAPADDWSTPIDNTWGAPAPASADNGWGNSTETSWNSHPSDRPKFPVNNSRSGSIGMSREGSVSNASINKSQSRVRKARGKGRRTDSESVTTESTPMSPPAQATTPMSAHVESIPAQTPSLPPAESTEQTSSYNDPNTVGEMGTPPLEPSGISPTSEPEAPTTPKALWSDEPNIDVVYYPDPPSNLDESQSSAPEDKDMDPAKDQHTEYVNESLSLDQSAPSDLYSSWGVVGPSASDWGLDPNEFPDPAPTFDNKTSGTKSKAKGKQKESFQTSTTGRNTSSRSSNPAAQTETSTPFTNEPEPEPEPAPEPVLPDPPQGVPEDQIPDWLLGGDEDPHAALGIPRPVSLNPEASSAPPRLAPTNPAPRPPLSKLAGENFPSLSGIIAASKASQSKDDAPARPAFSPRPVGWKITRPSDASSSTSSKSGKGGKSNSWGNK</sequence>
<feature type="compositionally biased region" description="Basic and acidic residues" evidence="1">
    <location>
        <begin position="407"/>
        <end position="422"/>
    </location>
</feature>
<feature type="compositionally biased region" description="Low complexity" evidence="1">
    <location>
        <begin position="632"/>
        <end position="651"/>
    </location>
</feature>
<feature type="compositionally biased region" description="Low complexity" evidence="1">
    <location>
        <begin position="486"/>
        <end position="513"/>
    </location>
</feature>
<comment type="caution">
    <text evidence="2">The sequence shown here is derived from an EMBL/GenBank/DDBJ whole genome shotgun (WGS) entry which is preliminary data.</text>
</comment>
<feature type="compositionally biased region" description="Low complexity" evidence="1">
    <location>
        <begin position="189"/>
        <end position="198"/>
    </location>
</feature>
<feature type="compositionally biased region" description="Polar residues" evidence="1">
    <location>
        <begin position="240"/>
        <end position="251"/>
    </location>
</feature>
<accession>A0A8H3AZX1</accession>
<feature type="compositionally biased region" description="Polar residues" evidence="1">
    <location>
        <begin position="301"/>
        <end position="320"/>
    </location>
</feature>
<feature type="region of interest" description="Disordered" evidence="1">
    <location>
        <begin position="173"/>
        <end position="651"/>
    </location>
</feature>
<reference evidence="2" key="1">
    <citation type="submission" date="2021-01" db="EMBL/GenBank/DDBJ databases">
        <authorList>
            <person name="Kaushik A."/>
        </authorList>
    </citation>
    <scope>NUCLEOTIDE SEQUENCE</scope>
    <source>
        <strain evidence="2">AG4-R118</strain>
    </source>
</reference>
<feature type="compositionally biased region" description="Pro residues" evidence="1">
    <location>
        <begin position="521"/>
        <end position="532"/>
    </location>
</feature>
<evidence type="ECO:0000313" key="3">
    <source>
        <dbReference type="Proteomes" id="UP000663888"/>
    </source>
</evidence>
<dbReference type="Proteomes" id="UP000663888">
    <property type="component" value="Unassembled WGS sequence"/>
</dbReference>
<gene>
    <name evidence="2" type="ORF">RDB_LOCUS55366</name>
</gene>
<feature type="compositionally biased region" description="Basic residues" evidence="1">
    <location>
        <begin position="286"/>
        <end position="295"/>
    </location>
</feature>
<feature type="region of interest" description="Disordered" evidence="1">
    <location>
        <begin position="117"/>
        <end position="145"/>
    </location>
</feature>
<feature type="compositionally biased region" description="Polar residues" evidence="1">
    <location>
        <begin position="260"/>
        <end position="285"/>
    </location>
</feature>
<evidence type="ECO:0000313" key="2">
    <source>
        <dbReference type="EMBL" id="CAE6444226.1"/>
    </source>
</evidence>
<evidence type="ECO:0000256" key="1">
    <source>
        <dbReference type="SAM" id="MobiDB-lite"/>
    </source>
</evidence>
<proteinExistence type="predicted"/>
<name>A0A8H3AZX1_9AGAM</name>
<dbReference type="Gene3D" id="4.10.1000.40">
    <property type="match status" value="1"/>
</dbReference>
<feature type="compositionally biased region" description="Polar residues" evidence="1">
    <location>
        <begin position="339"/>
        <end position="350"/>
    </location>
</feature>
<dbReference type="AlphaFoldDB" id="A0A8H3AZX1"/>
<dbReference type="EMBL" id="CAJMWX010001013">
    <property type="protein sequence ID" value="CAE6444226.1"/>
    <property type="molecule type" value="Genomic_DNA"/>
</dbReference>
<feature type="compositionally biased region" description="Low complexity" evidence="1">
    <location>
        <begin position="595"/>
        <end position="604"/>
    </location>
</feature>
<organism evidence="2 3">
    <name type="scientific">Rhizoctonia solani</name>
    <dbReference type="NCBI Taxonomy" id="456999"/>
    <lineage>
        <taxon>Eukaryota</taxon>
        <taxon>Fungi</taxon>
        <taxon>Dikarya</taxon>
        <taxon>Basidiomycota</taxon>
        <taxon>Agaricomycotina</taxon>
        <taxon>Agaricomycetes</taxon>
        <taxon>Cantharellales</taxon>
        <taxon>Ceratobasidiaceae</taxon>
        <taxon>Rhizoctonia</taxon>
    </lineage>
</organism>
<feature type="compositionally biased region" description="Low complexity" evidence="1">
    <location>
        <begin position="119"/>
        <end position="144"/>
    </location>
</feature>
<protein>
    <submittedName>
        <fullName evidence="2">Uncharacterized protein</fullName>
    </submittedName>
</protein>
<feature type="compositionally biased region" description="Polar residues" evidence="1">
    <location>
        <begin position="423"/>
        <end position="438"/>
    </location>
</feature>